<protein>
    <recommendedName>
        <fullName evidence="7">TRF2/HOY1 PH-like domain-containing protein</fullName>
    </recommendedName>
</protein>
<evidence type="ECO:0000256" key="6">
    <source>
        <dbReference type="SAM" id="MobiDB-lite"/>
    </source>
</evidence>
<evidence type="ECO:0000256" key="3">
    <source>
        <dbReference type="ARBA" id="ARBA00023175"/>
    </source>
</evidence>
<organism evidence="8">
    <name type="scientific">Chrysotila carterae</name>
    <name type="common">Marine alga</name>
    <name type="synonym">Syracosphaera carterae</name>
    <dbReference type="NCBI Taxonomy" id="13221"/>
    <lineage>
        <taxon>Eukaryota</taxon>
        <taxon>Haptista</taxon>
        <taxon>Haptophyta</taxon>
        <taxon>Prymnesiophyceae</taxon>
        <taxon>Isochrysidales</taxon>
        <taxon>Isochrysidaceae</taxon>
        <taxon>Chrysotila</taxon>
    </lineage>
</organism>
<dbReference type="InterPro" id="IPR019347">
    <property type="entry name" value="Axonemal_dynein_light_chain"/>
</dbReference>
<feature type="coiled-coil region" evidence="5">
    <location>
        <begin position="293"/>
        <end position="334"/>
    </location>
</feature>
<evidence type="ECO:0000256" key="1">
    <source>
        <dbReference type="ARBA" id="ARBA00023017"/>
    </source>
</evidence>
<evidence type="ECO:0000256" key="2">
    <source>
        <dbReference type="ARBA" id="ARBA00023054"/>
    </source>
</evidence>
<keyword evidence="3" id="KW-0505">Motor protein</keyword>
<accession>A0A7S4F393</accession>
<evidence type="ECO:0000259" key="7">
    <source>
        <dbReference type="Pfam" id="PF24818"/>
    </source>
</evidence>
<dbReference type="GO" id="GO:0005930">
    <property type="term" value="C:axoneme"/>
    <property type="evidence" value="ECO:0007669"/>
    <property type="project" value="TreeGrafter"/>
</dbReference>
<dbReference type="GO" id="GO:0030286">
    <property type="term" value="C:dynein complex"/>
    <property type="evidence" value="ECO:0007669"/>
    <property type="project" value="UniProtKB-KW"/>
</dbReference>
<dbReference type="GO" id="GO:0045504">
    <property type="term" value="F:dynein heavy chain binding"/>
    <property type="evidence" value="ECO:0007669"/>
    <property type="project" value="TreeGrafter"/>
</dbReference>
<sequence length="341" mass="37775">MYAAVLNGGGPHTRESQRGNFREGLNRDNEDAAHIPITKLVIGSWSIVAKYDEHVLLSFYWAERKVVWEVLHLGVVRKMEVDFDDVTGAVLSPVSGSDAERLVLELARPPRFYRETQASTDDSTAVNYVYTTDFTNGQASQVQRHSLLFSSCAASKHAGTMKAAGLPLRVEGGAMALGDSSGRLDGALRSPVGALALAARLRKPPTSSPRLDAIILQEQLEREMRECQARYTGICPVRDRIYTAAFDELIVAIGKDEPKRGMMLRRVRDEAKLSCDNYRTVFEKSVNFGCIKLSQAVALMGDLEAQTSNLEDEIKRLSCEAKRLTDLCESLAHREEQRAKA</sequence>
<gene>
    <name evidence="8" type="ORF">PCAR00345_LOCUS23021</name>
</gene>
<evidence type="ECO:0000313" key="8">
    <source>
        <dbReference type="EMBL" id="CAE0770409.1"/>
    </source>
</evidence>
<name>A0A7S4F393_CHRCT</name>
<dbReference type="Pfam" id="PF24818">
    <property type="entry name" value="PH_TRF2_HOY1"/>
    <property type="match status" value="1"/>
</dbReference>
<reference evidence="8" key="1">
    <citation type="submission" date="2021-01" db="EMBL/GenBank/DDBJ databases">
        <authorList>
            <person name="Corre E."/>
            <person name="Pelletier E."/>
            <person name="Niang G."/>
            <person name="Scheremetjew M."/>
            <person name="Finn R."/>
            <person name="Kale V."/>
            <person name="Holt S."/>
            <person name="Cochrane G."/>
            <person name="Meng A."/>
            <person name="Brown T."/>
            <person name="Cohen L."/>
        </authorList>
    </citation>
    <scope>NUCLEOTIDE SEQUENCE</scope>
    <source>
        <strain evidence="8">CCMP645</strain>
    </source>
</reference>
<evidence type="ECO:0000256" key="4">
    <source>
        <dbReference type="ARBA" id="ARBA00038114"/>
    </source>
</evidence>
<dbReference type="PANTHER" id="PTHR13183:SF0">
    <property type="entry name" value="AXONEMAL DYNEIN LIGHT INTERMEDIATE POLYPEPTIDE 1"/>
    <property type="match status" value="1"/>
</dbReference>
<dbReference type="PANTHER" id="PTHR13183">
    <property type="entry name" value="AXONEMAL INNER ARM DYNEIN LIGHT CHAIN 28"/>
    <property type="match status" value="1"/>
</dbReference>
<feature type="compositionally biased region" description="Basic and acidic residues" evidence="6">
    <location>
        <begin position="12"/>
        <end position="24"/>
    </location>
</feature>
<dbReference type="InterPro" id="IPR057939">
    <property type="entry name" value="TRF2_HOY1_PH"/>
</dbReference>
<keyword evidence="1" id="KW-0243">Dynein</keyword>
<dbReference type="AlphaFoldDB" id="A0A7S4F393"/>
<keyword evidence="2 5" id="KW-0175">Coiled coil</keyword>
<feature type="region of interest" description="Disordered" evidence="6">
    <location>
        <begin position="1"/>
        <end position="24"/>
    </location>
</feature>
<evidence type="ECO:0000256" key="5">
    <source>
        <dbReference type="SAM" id="Coils"/>
    </source>
</evidence>
<proteinExistence type="inferred from homology"/>
<comment type="similarity">
    <text evidence="4">Belongs to the inner dynein arm light chain family.</text>
</comment>
<dbReference type="Pfam" id="PF10211">
    <property type="entry name" value="Ax_dynein_light"/>
    <property type="match status" value="1"/>
</dbReference>
<dbReference type="EMBL" id="HBIZ01036113">
    <property type="protein sequence ID" value="CAE0770409.1"/>
    <property type="molecule type" value="Transcribed_RNA"/>
</dbReference>
<feature type="domain" description="TRF2/HOY1 PH-like" evidence="7">
    <location>
        <begin position="35"/>
        <end position="150"/>
    </location>
</feature>